<keyword evidence="4" id="KW-1185">Reference proteome</keyword>
<dbReference type="PROSITE" id="PS00194">
    <property type="entry name" value="THIOREDOXIN_1"/>
    <property type="match status" value="1"/>
</dbReference>
<dbReference type="Gene3D" id="3.40.30.10">
    <property type="entry name" value="Glutaredoxin"/>
    <property type="match status" value="1"/>
</dbReference>
<evidence type="ECO:0000256" key="1">
    <source>
        <dbReference type="ARBA" id="ARBA00023157"/>
    </source>
</evidence>
<dbReference type="CDD" id="cd02947">
    <property type="entry name" value="TRX_family"/>
    <property type="match status" value="1"/>
</dbReference>
<feature type="domain" description="Thioredoxin" evidence="2">
    <location>
        <begin position="18"/>
        <end position="140"/>
    </location>
</feature>
<proteinExistence type="predicted"/>
<gene>
    <name evidence="3" type="ORF">KLDO_g4025</name>
</gene>
<name>A0A0A8L9R8_9SACH</name>
<dbReference type="PRINTS" id="PR00421">
    <property type="entry name" value="THIOREDOXIN"/>
</dbReference>
<dbReference type="EMBL" id="CCBQ010000045">
    <property type="protein sequence ID" value="CDO95796.1"/>
    <property type="molecule type" value="Genomic_DNA"/>
</dbReference>
<dbReference type="InterPro" id="IPR005746">
    <property type="entry name" value="Thioredoxin"/>
</dbReference>
<dbReference type="OrthoDB" id="10263751at2759"/>
<dbReference type="PROSITE" id="PS51352">
    <property type="entry name" value="THIOREDOXIN_2"/>
    <property type="match status" value="1"/>
</dbReference>
<evidence type="ECO:0000259" key="2">
    <source>
        <dbReference type="PROSITE" id="PS51352"/>
    </source>
</evidence>
<dbReference type="FunFam" id="3.40.30.10:FF:000245">
    <property type="entry name" value="Thioredoxin"/>
    <property type="match status" value="1"/>
</dbReference>
<evidence type="ECO:0000313" key="3">
    <source>
        <dbReference type="EMBL" id="CDO95796.1"/>
    </source>
</evidence>
<dbReference type="PANTHER" id="PTHR46115">
    <property type="entry name" value="THIOREDOXIN-LIKE PROTEIN 1"/>
    <property type="match status" value="1"/>
</dbReference>
<dbReference type="Proteomes" id="UP000031516">
    <property type="component" value="Unassembled WGS sequence"/>
</dbReference>
<protein>
    <submittedName>
        <fullName evidence="3">WGS project CCBQ000000000 data, contig 00015</fullName>
    </submittedName>
</protein>
<reference evidence="3 4" key="1">
    <citation type="submission" date="2014-03" db="EMBL/GenBank/DDBJ databases">
        <title>The genome of Kluyveromyces dobzhanskii.</title>
        <authorList>
            <person name="Nystedt B."/>
            <person name="Astrom S."/>
        </authorList>
    </citation>
    <scope>NUCLEOTIDE SEQUENCE [LARGE SCALE GENOMIC DNA]</scope>
    <source>
        <strain evidence="3 4">CBS 2104</strain>
    </source>
</reference>
<comment type="caution">
    <text evidence="3">The sequence shown here is derived from an EMBL/GenBank/DDBJ whole genome shotgun (WGS) entry which is preliminary data.</text>
</comment>
<dbReference type="NCBIfam" id="TIGR01068">
    <property type="entry name" value="thioredoxin"/>
    <property type="match status" value="1"/>
</dbReference>
<dbReference type="AlphaFoldDB" id="A0A0A8L9R8"/>
<organism evidence="3 4">
    <name type="scientific">Kluyveromyces dobzhanskii CBS 2104</name>
    <dbReference type="NCBI Taxonomy" id="1427455"/>
    <lineage>
        <taxon>Eukaryota</taxon>
        <taxon>Fungi</taxon>
        <taxon>Dikarya</taxon>
        <taxon>Ascomycota</taxon>
        <taxon>Saccharomycotina</taxon>
        <taxon>Saccharomycetes</taxon>
        <taxon>Saccharomycetales</taxon>
        <taxon>Saccharomycetaceae</taxon>
        <taxon>Kluyveromyces</taxon>
    </lineage>
</organism>
<sequence>MMISRTIVRSVPVSRVSLLKPSVFSQTRLQSTTGGSTIKHLTNLHEFETAMKAESLSLVDFFADWCGPCKAIAPHLQKLSEKYPNVNFYKINVDESPDIAGALGISAMPTFVLFKEGKGLGKVVGADPRGVEEAIKHYNK</sequence>
<dbReference type="InterPro" id="IPR036249">
    <property type="entry name" value="Thioredoxin-like_sf"/>
</dbReference>
<keyword evidence="1" id="KW-1015">Disulfide bond</keyword>
<accession>A0A0A8L9R8</accession>
<dbReference type="InterPro" id="IPR017937">
    <property type="entry name" value="Thioredoxin_CS"/>
</dbReference>
<dbReference type="SUPFAM" id="SSF52833">
    <property type="entry name" value="Thioredoxin-like"/>
    <property type="match status" value="1"/>
</dbReference>
<dbReference type="InterPro" id="IPR013766">
    <property type="entry name" value="Thioredoxin_domain"/>
</dbReference>
<dbReference type="GO" id="GO:0015035">
    <property type="term" value="F:protein-disulfide reductase activity"/>
    <property type="evidence" value="ECO:0007669"/>
    <property type="project" value="InterPro"/>
</dbReference>
<dbReference type="Pfam" id="PF00085">
    <property type="entry name" value="Thioredoxin"/>
    <property type="match status" value="1"/>
</dbReference>
<evidence type="ECO:0000313" key="4">
    <source>
        <dbReference type="Proteomes" id="UP000031516"/>
    </source>
</evidence>